<evidence type="ECO:0000313" key="6">
    <source>
        <dbReference type="EMBL" id="MDV0441053.1"/>
    </source>
</evidence>
<keyword evidence="3 4" id="KW-0408">Iron</keyword>
<dbReference type="Pfam" id="PF02649">
    <property type="entry name" value="GCHY-1"/>
    <property type="match status" value="1"/>
</dbReference>
<name>A0AAE4MCA1_9EURY</name>
<dbReference type="Proteomes" id="UP001273136">
    <property type="component" value="Unassembled WGS sequence"/>
</dbReference>
<evidence type="ECO:0000256" key="3">
    <source>
        <dbReference type="ARBA" id="ARBA00023004"/>
    </source>
</evidence>
<dbReference type="GO" id="GO:0003934">
    <property type="term" value="F:GTP cyclohydrolase I activity"/>
    <property type="evidence" value="ECO:0007669"/>
    <property type="project" value="InterPro"/>
</dbReference>
<feature type="site" description="May be catalytically important" evidence="4">
    <location>
        <position position="181"/>
    </location>
</feature>
<dbReference type="NCBIfam" id="TIGR00294">
    <property type="entry name" value="GTP cyclohydrolase MptA"/>
    <property type="match status" value="1"/>
</dbReference>
<comment type="caution">
    <text evidence="6">The sequence shown here is derived from an EMBL/GenBank/DDBJ whole genome shotgun (WGS) entry which is preliminary data.</text>
</comment>
<evidence type="ECO:0000313" key="7">
    <source>
        <dbReference type="Proteomes" id="UP001273136"/>
    </source>
</evidence>
<dbReference type="AlphaFoldDB" id="A0AAE4MCA1"/>
<evidence type="ECO:0000256" key="2">
    <source>
        <dbReference type="ARBA" id="ARBA00022801"/>
    </source>
</evidence>
<dbReference type="GO" id="GO:0005506">
    <property type="term" value="F:iron ion binding"/>
    <property type="evidence" value="ECO:0007669"/>
    <property type="project" value="UniProtKB-UniRule"/>
</dbReference>
<dbReference type="InterPro" id="IPR003801">
    <property type="entry name" value="GTP_cyclohydrolase_FolE2/MptA"/>
</dbReference>
<dbReference type="HAMAP" id="MF_01527_A">
    <property type="entry name" value="GTP_cyclohydrol_A"/>
    <property type="match status" value="1"/>
</dbReference>
<dbReference type="GO" id="GO:2001118">
    <property type="term" value="P:tetrahydromethanopterin biosynthetic process"/>
    <property type="evidence" value="ECO:0007669"/>
    <property type="project" value="UniProtKB-UniRule"/>
</dbReference>
<dbReference type="EC" id="3.5.4.39" evidence="4 5"/>
<dbReference type="PANTHER" id="PTHR36445:SF1">
    <property type="entry name" value="GTP CYCLOHYDROLASE MPTA"/>
    <property type="match status" value="1"/>
</dbReference>
<keyword evidence="2 4" id="KW-0378">Hydrolase</keyword>
<reference evidence="6" key="1">
    <citation type="submission" date="2023-06" db="EMBL/GenBank/DDBJ databases">
        <title>Genome sequence of Methancorpusculaceae sp. Ag1.</title>
        <authorList>
            <person name="Protasov E."/>
            <person name="Platt K."/>
            <person name="Poehlein A."/>
            <person name="Daniel R."/>
            <person name="Brune A."/>
        </authorList>
    </citation>
    <scope>NUCLEOTIDE SEQUENCE</scope>
    <source>
        <strain evidence="6">Ag1</strain>
    </source>
</reference>
<evidence type="ECO:0000256" key="4">
    <source>
        <dbReference type="HAMAP-Rule" id="MF_01527"/>
    </source>
</evidence>
<dbReference type="InterPro" id="IPR022840">
    <property type="entry name" value="GTP_cyclohydrolase_MptA"/>
</dbReference>
<comment type="function">
    <text evidence="4">Converts GTP to 7,8-dihydro-D-neopterin 2',3'-cyclic phosphate, the first intermediate in the biosynthesis of coenzyme methanopterin.</text>
</comment>
<dbReference type="Gene3D" id="3.10.270.10">
    <property type="entry name" value="Urate Oxidase"/>
    <property type="match status" value="1"/>
</dbReference>
<comment type="catalytic activity">
    <reaction evidence="4">
        <text>GTP + H2O = 7,8-dihydroneopterin 2',3'-cyclic phosphate + formate + diphosphate + H(+)</text>
        <dbReference type="Rhea" id="RHEA:25860"/>
        <dbReference type="ChEBI" id="CHEBI:15377"/>
        <dbReference type="ChEBI" id="CHEBI:15378"/>
        <dbReference type="ChEBI" id="CHEBI:15740"/>
        <dbReference type="ChEBI" id="CHEBI:33019"/>
        <dbReference type="ChEBI" id="CHEBI:37565"/>
        <dbReference type="ChEBI" id="CHEBI:58854"/>
        <dbReference type="EC" id="3.5.4.39"/>
    </reaction>
</comment>
<protein>
    <recommendedName>
        <fullName evidence="4 5">GTP cyclohydrolase MptA</fullName>
        <ecNumber evidence="4 5">3.5.4.39</ecNumber>
    </recommendedName>
    <alternativeName>
        <fullName evidence="4">GTP cyclohydrolase IV</fullName>
    </alternativeName>
</protein>
<evidence type="ECO:0000256" key="5">
    <source>
        <dbReference type="NCBIfam" id="TIGR00294"/>
    </source>
</evidence>
<comment type="similarity">
    <text evidence="4">Belongs to the GTP cyclohydrolase IV family.</text>
</comment>
<dbReference type="PANTHER" id="PTHR36445">
    <property type="entry name" value="GTP CYCLOHYDROLASE MPTA"/>
    <property type="match status" value="1"/>
</dbReference>
<sequence>MHVNPPVPVVNISASNEGYSIMSLPDVQSTAPDVRISLTRVGVKNVKKLVVVGRPGKARPAIFISDFDVFVDLPSSLKGANLSRNFEVIDEVLQQATSGDVRGIEDVCGIVSRKLLDHHEYADRTEVFMRSFYMINRDTPVSKTSCQEVVNVYAHAIAQRTDGEPIVRKSVGAEVTGITACPCAQNIMKDHAMRVMQDLQIADDKIDAFFQEVPMASHNQRGRGFLCVETDDDIVVPLESIVNVLKESMSAKIYELLKRGDESYVVMAAHKNARFVEDCVREMARQVVTTFVNLPGDTHITIRQTNEESIHQHDAYAERKATLAELREELNI</sequence>
<comment type="pathway">
    <text evidence="4">Cofactor biosynthesis; 5,6,7,8-tetrahydromethanopterin biosynthesis.</text>
</comment>
<organism evidence="6 7">
    <name type="scientific">Methanorbis furvi</name>
    <dbReference type="NCBI Taxonomy" id="3028299"/>
    <lineage>
        <taxon>Archaea</taxon>
        <taxon>Methanobacteriati</taxon>
        <taxon>Methanobacteriota</taxon>
        <taxon>Stenosarchaea group</taxon>
        <taxon>Methanomicrobia</taxon>
        <taxon>Methanomicrobiales</taxon>
        <taxon>Methanocorpusculaceae</taxon>
        <taxon>Methanorbis</taxon>
    </lineage>
</organism>
<accession>A0AAE4MCA1</accession>
<comment type="cofactor">
    <cofactor evidence="4">
        <name>Fe(2+)</name>
        <dbReference type="ChEBI" id="CHEBI:29033"/>
    </cofactor>
    <text evidence="4">Binds 1 Fe(2+) ion per subunit.</text>
</comment>
<dbReference type="EMBL" id="JAWDKA010000001">
    <property type="protein sequence ID" value="MDV0441053.1"/>
    <property type="molecule type" value="Genomic_DNA"/>
</dbReference>
<keyword evidence="7" id="KW-1185">Reference proteome</keyword>
<evidence type="ECO:0000256" key="1">
    <source>
        <dbReference type="ARBA" id="ARBA00022723"/>
    </source>
</evidence>
<comment type="subunit">
    <text evidence="4">Homodimer.</text>
</comment>
<dbReference type="GO" id="GO:0044682">
    <property type="term" value="F:GTP cyclohydrolase IV activity"/>
    <property type="evidence" value="ECO:0007669"/>
    <property type="project" value="UniProtKB-UniRule"/>
</dbReference>
<keyword evidence="1 4" id="KW-0479">Metal-binding</keyword>
<proteinExistence type="inferred from homology"/>
<gene>
    <name evidence="6" type="primary">folE2</name>
    <name evidence="4" type="synonym">mptA</name>
    <name evidence="6" type="ORF">McpAg1_02320</name>
</gene>